<feature type="chain" id="PRO_5040366779" description="NodB homology domain-containing protein" evidence="6">
    <location>
        <begin position="22"/>
        <end position="253"/>
    </location>
</feature>
<dbReference type="PANTHER" id="PTHR46471:SF2">
    <property type="entry name" value="CHITIN DEACETYLASE-RELATED"/>
    <property type="match status" value="1"/>
</dbReference>
<comment type="cofactor">
    <cofactor evidence="1">
        <name>Co(2+)</name>
        <dbReference type="ChEBI" id="CHEBI:48828"/>
    </cofactor>
</comment>
<reference evidence="8" key="1">
    <citation type="journal article" date="2020" name="Fungal Divers.">
        <title>Resolving the Mortierellaceae phylogeny through synthesis of multi-gene phylogenetics and phylogenomics.</title>
        <authorList>
            <person name="Vandepol N."/>
            <person name="Liber J."/>
            <person name="Desiro A."/>
            <person name="Na H."/>
            <person name="Kennedy M."/>
            <person name="Barry K."/>
            <person name="Grigoriev I.V."/>
            <person name="Miller A.N."/>
            <person name="O'Donnell K."/>
            <person name="Stajich J.E."/>
            <person name="Bonito G."/>
        </authorList>
    </citation>
    <scope>NUCLEOTIDE SEQUENCE</scope>
    <source>
        <strain evidence="8">BC1065</strain>
    </source>
</reference>
<evidence type="ECO:0000256" key="5">
    <source>
        <dbReference type="ARBA" id="ARBA00023277"/>
    </source>
</evidence>
<dbReference type="GO" id="GO:0016810">
    <property type="term" value="F:hydrolase activity, acting on carbon-nitrogen (but not peptide) bonds"/>
    <property type="evidence" value="ECO:0007669"/>
    <property type="project" value="InterPro"/>
</dbReference>
<organism evidence="8 9">
    <name type="scientific">Actinomortierella ambigua</name>
    <dbReference type="NCBI Taxonomy" id="1343610"/>
    <lineage>
        <taxon>Eukaryota</taxon>
        <taxon>Fungi</taxon>
        <taxon>Fungi incertae sedis</taxon>
        <taxon>Mucoromycota</taxon>
        <taxon>Mortierellomycotina</taxon>
        <taxon>Mortierellomycetes</taxon>
        <taxon>Mortierellales</taxon>
        <taxon>Mortierellaceae</taxon>
        <taxon>Actinomortierella</taxon>
    </lineage>
</organism>
<dbReference type="CDD" id="cd10951">
    <property type="entry name" value="CE4_ClCDA_like"/>
    <property type="match status" value="1"/>
</dbReference>
<evidence type="ECO:0000256" key="2">
    <source>
        <dbReference type="ARBA" id="ARBA00022723"/>
    </source>
</evidence>
<name>A0A9P6TZ26_9FUNG</name>
<keyword evidence="4" id="KW-0378">Hydrolase</keyword>
<keyword evidence="3 6" id="KW-0732">Signal</keyword>
<proteinExistence type="predicted"/>
<evidence type="ECO:0000259" key="7">
    <source>
        <dbReference type="PROSITE" id="PS51677"/>
    </source>
</evidence>
<protein>
    <recommendedName>
        <fullName evidence="7">NodB homology domain-containing protein</fullName>
    </recommendedName>
</protein>
<dbReference type="Pfam" id="PF01522">
    <property type="entry name" value="Polysacc_deac_1"/>
    <property type="match status" value="1"/>
</dbReference>
<dbReference type="GO" id="GO:0046872">
    <property type="term" value="F:metal ion binding"/>
    <property type="evidence" value="ECO:0007669"/>
    <property type="project" value="UniProtKB-KW"/>
</dbReference>
<keyword evidence="2" id="KW-0479">Metal-binding</keyword>
<evidence type="ECO:0000256" key="3">
    <source>
        <dbReference type="ARBA" id="ARBA00022729"/>
    </source>
</evidence>
<keyword evidence="5" id="KW-0119">Carbohydrate metabolism</keyword>
<evidence type="ECO:0000256" key="1">
    <source>
        <dbReference type="ARBA" id="ARBA00001941"/>
    </source>
</evidence>
<gene>
    <name evidence="8" type="ORF">DFQ27_007438</name>
</gene>
<dbReference type="PANTHER" id="PTHR46471">
    <property type="entry name" value="CHITIN DEACETYLASE"/>
    <property type="match status" value="1"/>
</dbReference>
<accession>A0A9P6TZ26</accession>
<dbReference type="PROSITE" id="PS51677">
    <property type="entry name" value="NODB"/>
    <property type="match status" value="1"/>
</dbReference>
<dbReference type="InterPro" id="IPR002509">
    <property type="entry name" value="NODB_dom"/>
</dbReference>
<keyword evidence="9" id="KW-1185">Reference proteome</keyword>
<evidence type="ECO:0000256" key="6">
    <source>
        <dbReference type="SAM" id="SignalP"/>
    </source>
</evidence>
<evidence type="ECO:0000256" key="4">
    <source>
        <dbReference type="ARBA" id="ARBA00022801"/>
    </source>
</evidence>
<feature type="domain" description="NodB homology" evidence="7">
    <location>
        <begin position="49"/>
        <end position="237"/>
    </location>
</feature>
<feature type="signal peptide" evidence="6">
    <location>
        <begin position="1"/>
        <end position="21"/>
    </location>
</feature>
<comment type="caution">
    <text evidence="8">The sequence shown here is derived from an EMBL/GenBank/DDBJ whole genome shotgun (WGS) entry which is preliminary data.</text>
</comment>
<dbReference type="SUPFAM" id="SSF88713">
    <property type="entry name" value="Glycoside hydrolase/deacetylase"/>
    <property type="match status" value="1"/>
</dbReference>
<dbReference type="InterPro" id="IPR011330">
    <property type="entry name" value="Glyco_hydro/deAcase_b/a-brl"/>
</dbReference>
<dbReference type="AlphaFoldDB" id="A0A9P6TZ26"/>
<dbReference type="OrthoDB" id="407355at2759"/>
<evidence type="ECO:0000313" key="8">
    <source>
        <dbReference type="EMBL" id="KAG0253382.1"/>
    </source>
</evidence>
<evidence type="ECO:0000313" key="9">
    <source>
        <dbReference type="Proteomes" id="UP000807716"/>
    </source>
</evidence>
<dbReference type="Proteomes" id="UP000807716">
    <property type="component" value="Unassembled WGS sequence"/>
</dbReference>
<dbReference type="EMBL" id="JAAAJB010000586">
    <property type="protein sequence ID" value="KAG0253382.1"/>
    <property type="molecule type" value="Genomic_DNA"/>
</dbReference>
<sequence length="253" mass="28239">MVCFSRLATVAALFTTALVSAAPIDHGHSEPTLEKRAPTSAIYRCKKPGTIAITFDDGPWLYTGGLLDILKSRNVKATFFFNGFGWGHIDNFATVVKRAFDEGHQVASHTWDHKDLALLSESEVIAEMTQLDDAFKRIIGVRPTYMRPPFGSYTPTTLEILHRLNYTAVSADVDTRDWVHPTDFEASYNVYKALFDNPRDITLPGHIVLNHETHRVTSLQVAPMAIDLAKVKGYKVVTVGECLGDPKSNWYRA</sequence>
<dbReference type="Gene3D" id="3.20.20.370">
    <property type="entry name" value="Glycoside hydrolase/deacetylase"/>
    <property type="match status" value="1"/>
</dbReference>
<dbReference type="GO" id="GO:0005975">
    <property type="term" value="P:carbohydrate metabolic process"/>
    <property type="evidence" value="ECO:0007669"/>
    <property type="project" value="InterPro"/>
</dbReference>